<gene>
    <name evidence="20" type="primary">cfiB</name>
    <name evidence="20" type="ORF">CA85_41200</name>
</gene>
<keyword evidence="4" id="KW-0312">Gluconeogenesis</keyword>
<dbReference type="PROSITE" id="PS50979">
    <property type="entry name" value="BC"/>
    <property type="match status" value="1"/>
</dbReference>
<dbReference type="InterPro" id="IPR016185">
    <property type="entry name" value="PreATP-grasp_dom_sf"/>
</dbReference>
<evidence type="ECO:0000256" key="12">
    <source>
        <dbReference type="PIRSR" id="PIRSR001594-1"/>
    </source>
</evidence>
<dbReference type="PROSITE" id="PS50991">
    <property type="entry name" value="PYR_CT"/>
    <property type="match status" value="1"/>
</dbReference>
<evidence type="ECO:0000256" key="10">
    <source>
        <dbReference type="ARBA" id="ARBA00023268"/>
    </source>
</evidence>
<dbReference type="PANTHER" id="PTHR43778:SF2">
    <property type="entry name" value="PYRUVATE CARBOXYLASE, MITOCHONDRIAL"/>
    <property type="match status" value="1"/>
</dbReference>
<evidence type="ECO:0000259" key="17">
    <source>
        <dbReference type="PROSITE" id="PS50975"/>
    </source>
</evidence>
<dbReference type="InterPro" id="IPR011053">
    <property type="entry name" value="Single_hybrid_motif"/>
</dbReference>
<dbReference type="PROSITE" id="PS50968">
    <property type="entry name" value="BIOTINYL_LIPOYL"/>
    <property type="match status" value="1"/>
</dbReference>
<dbReference type="SUPFAM" id="SSF51569">
    <property type="entry name" value="Aldolase"/>
    <property type="match status" value="1"/>
</dbReference>
<dbReference type="PROSITE" id="PS00867">
    <property type="entry name" value="CPSASE_2"/>
    <property type="match status" value="1"/>
</dbReference>
<dbReference type="PIRSF" id="PIRSF001594">
    <property type="entry name" value="Pyruv_carbox"/>
    <property type="match status" value="1"/>
</dbReference>
<keyword evidence="10" id="KW-0511">Multifunctional enzyme</keyword>
<dbReference type="InterPro" id="IPR001882">
    <property type="entry name" value="Biotin_BS"/>
</dbReference>
<dbReference type="GO" id="GO:0005524">
    <property type="term" value="F:ATP binding"/>
    <property type="evidence" value="ECO:0007669"/>
    <property type="project" value="UniProtKB-UniRule"/>
</dbReference>
<dbReference type="EC" id="6.4.1.1" evidence="3 11"/>
<dbReference type="FunFam" id="3.40.50.20:FF:000010">
    <property type="entry name" value="Propionyl-CoA carboxylase subunit alpha"/>
    <property type="match status" value="1"/>
</dbReference>
<dbReference type="InterPro" id="IPR013785">
    <property type="entry name" value="Aldolase_TIM"/>
</dbReference>
<evidence type="ECO:0000313" key="20">
    <source>
        <dbReference type="EMBL" id="TWT56587.1"/>
    </source>
</evidence>
<dbReference type="InterPro" id="IPR000891">
    <property type="entry name" value="PYR_CT"/>
</dbReference>
<dbReference type="UniPathway" id="UPA00138"/>
<feature type="binding site" description="via carbamate group" evidence="14">
    <location>
        <position position="731"/>
    </location>
    <ligand>
        <name>Mn(2+)</name>
        <dbReference type="ChEBI" id="CHEBI:29035"/>
    </ligand>
</feature>
<evidence type="ECO:0000256" key="8">
    <source>
        <dbReference type="ARBA" id="ARBA00022840"/>
    </source>
</evidence>
<dbReference type="FunFam" id="3.30.1490.20:FF:000018">
    <property type="entry name" value="Biotin carboxylase"/>
    <property type="match status" value="1"/>
</dbReference>
<evidence type="ECO:0000256" key="3">
    <source>
        <dbReference type="ARBA" id="ARBA00013057"/>
    </source>
</evidence>
<feature type="binding site" evidence="13">
    <location>
        <position position="217"/>
    </location>
    <ligand>
        <name>ATP</name>
        <dbReference type="ChEBI" id="CHEBI:30616"/>
    </ligand>
</feature>
<dbReference type="NCBIfam" id="TIGR01235">
    <property type="entry name" value="pyruv_carbox"/>
    <property type="match status" value="1"/>
</dbReference>
<accession>A0A5C5X0S1</accession>
<feature type="binding site" evidence="14">
    <location>
        <position position="762"/>
    </location>
    <ligand>
        <name>Mn(2+)</name>
        <dbReference type="ChEBI" id="CHEBI:29035"/>
    </ligand>
</feature>
<keyword evidence="21" id="KW-1185">Reference proteome</keyword>
<evidence type="ECO:0000256" key="4">
    <source>
        <dbReference type="ARBA" id="ARBA00022432"/>
    </source>
</evidence>
<name>A0A5C5X0S1_9BACT</name>
<comment type="cofactor">
    <cofactor evidence="1 11">
        <name>biotin</name>
        <dbReference type="ChEBI" id="CHEBI:57586"/>
    </cofactor>
</comment>
<feature type="binding site" evidence="13">
    <location>
        <position position="252"/>
    </location>
    <ligand>
        <name>ATP</name>
        <dbReference type="ChEBI" id="CHEBI:30616"/>
    </ligand>
</feature>
<dbReference type="Pfam" id="PF02786">
    <property type="entry name" value="CPSase_L_D2"/>
    <property type="match status" value="1"/>
</dbReference>
<dbReference type="SMART" id="SM00878">
    <property type="entry name" value="Biotin_carb_C"/>
    <property type="match status" value="1"/>
</dbReference>
<dbReference type="Pfam" id="PF00682">
    <property type="entry name" value="HMGL-like"/>
    <property type="match status" value="1"/>
</dbReference>
<evidence type="ECO:0000256" key="13">
    <source>
        <dbReference type="PIRSR" id="PIRSR001594-2"/>
    </source>
</evidence>
<dbReference type="InterPro" id="IPR000089">
    <property type="entry name" value="Biotin_lipoyl"/>
</dbReference>
<feature type="domain" description="Pyruvate carboxyltransferase" evidence="19">
    <location>
        <begin position="553"/>
        <end position="821"/>
    </location>
</feature>
<feature type="binding site" evidence="14">
    <location>
        <position position="760"/>
    </location>
    <ligand>
        <name>Mn(2+)</name>
        <dbReference type="ChEBI" id="CHEBI:29035"/>
    </ligand>
</feature>
<dbReference type="FunFam" id="3.30.470.20:FF:000012">
    <property type="entry name" value="Pyruvate carboxylase"/>
    <property type="match status" value="1"/>
</dbReference>
<feature type="binding site" evidence="13">
    <location>
        <position position="895"/>
    </location>
    <ligand>
        <name>substrate</name>
    </ligand>
</feature>
<dbReference type="PANTHER" id="PTHR43778">
    <property type="entry name" value="PYRUVATE CARBOXYLASE"/>
    <property type="match status" value="1"/>
</dbReference>
<dbReference type="Gene3D" id="3.10.600.10">
    <property type="entry name" value="pyruvate carboxylase f1077a mutant domain"/>
    <property type="match status" value="1"/>
</dbReference>
<dbReference type="PROSITE" id="PS00188">
    <property type="entry name" value="BIOTIN"/>
    <property type="match status" value="1"/>
</dbReference>
<evidence type="ECO:0000256" key="14">
    <source>
        <dbReference type="PIRSR" id="PIRSR001594-3"/>
    </source>
</evidence>
<evidence type="ECO:0000259" key="18">
    <source>
        <dbReference type="PROSITE" id="PS50979"/>
    </source>
</evidence>
<dbReference type="Gene3D" id="3.30.470.20">
    <property type="entry name" value="ATP-grasp fold, B domain"/>
    <property type="match status" value="1"/>
</dbReference>
<dbReference type="GO" id="GO:0046872">
    <property type="term" value="F:metal ion binding"/>
    <property type="evidence" value="ECO:0007669"/>
    <property type="project" value="UniProtKB-KW"/>
</dbReference>
<feature type="modified residue" description="N6-biotinyllysine" evidence="15">
    <location>
        <position position="1131"/>
    </location>
</feature>
<feature type="binding site" evidence="14">
    <location>
        <position position="562"/>
    </location>
    <ligand>
        <name>Mn(2+)</name>
        <dbReference type="ChEBI" id="CHEBI:29035"/>
    </ligand>
</feature>
<feature type="binding site" evidence="13">
    <location>
        <position position="634"/>
    </location>
    <ligand>
        <name>substrate</name>
    </ligand>
</feature>
<dbReference type="InterPro" id="IPR005930">
    <property type="entry name" value="Pyruv_COase"/>
</dbReference>
<dbReference type="GO" id="GO:0006094">
    <property type="term" value="P:gluconeogenesis"/>
    <property type="evidence" value="ECO:0007669"/>
    <property type="project" value="UniProtKB-UniPathway"/>
</dbReference>
<dbReference type="EMBL" id="SJPK01000012">
    <property type="protein sequence ID" value="TWT56587.1"/>
    <property type="molecule type" value="Genomic_DNA"/>
</dbReference>
<dbReference type="GO" id="GO:0005737">
    <property type="term" value="C:cytoplasm"/>
    <property type="evidence" value="ECO:0007669"/>
    <property type="project" value="TreeGrafter"/>
</dbReference>
<evidence type="ECO:0000256" key="6">
    <source>
        <dbReference type="ARBA" id="ARBA00022723"/>
    </source>
</evidence>
<comment type="catalytic activity">
    <reaction evidence="11">
        <text>hydrogencarbonate + pyruvate + ATP = oxaloacetate + ADP + phosphate + H(+)</text>
        <dbReference type="Rhea" id="RHEA:20844"/>
        <dbReference type="ChEBI" id="CHEBI:15361"/>
        <dbReference type="ChEBI" id="CHEBI:15378"/>
        <dbReference type="ChEBI" id="CHEBI:16452"/>
        <dbReference type="ChEBI" id="CHEBI:17544"/>
        <dbReference type="ChEBI" id="CHEBI:30616"/>
        <dbReference type="ChEBI" id="CHEBI:43474"/>
        <dbReference type="ChEBI" id="CHEBI:456216"/>
        <dbReference type="EC" id="6.4.1.1"/>
    </reaction>
</comment>
<protein>
    <recommendedName>
        <fullName evidence="3 11">Pyruvate carboxylase</fullName>
        <ecNumber evidence="3 11">6.4.1.1</ecNumber>
    </recommendedName>
</protein>
<dbReference type="AlphaFoldDB" id="A0A5C5X0S1"/>
<dbReference type="Pfam" id="PF00289">
    <property type="entry name" value="Biotin_carb_N"/>
    <property type="match status" value="1"/>
</dbReference>
<dbReference type="InterPro" id="IPR005481">
    <property type="entry name" value="BC-like_N"/>
</dbReference>
<dbReference type="SUPFAM" id="SSF56059">
    <property type="entry name" value="Glutathione synthetase ATP-binding domain-like"/>
    <property type="match status" value="1"/>
</dbReference>
<keyword evidence="5 11" id="KW-0436">Ligase</keyword>
<dbReference type="Gene3D" id="3.20.20.70">
    <property type="entry name" value="Aldolase class I"/>
    <property type="match status" value="1"/>
</dbReference>
<keyword evidence="6 14" id="KW-0479">Metal-binding</keyword>
<dbReference type="InterPro" id="IPR011764">
    <property type="entry name" value="Biotin_carboxylation_dom"/>
</dbReference>
<dbReference type="PROSITE" id="PS50975">
    <property type="entry name" value="ATP_GRASP"/>
    <property type="match status" value="1"/>
</dbReference>
<dbReference type="Gene3D" id="2.40.50.100">
    <property type="match status" value="1"/>
</dbReference>
<dbReference type="FunFam" id="2.40.50.100:FF:000003">
    <property type="entry name" value="Acetyl-CoA carboxylase biotin carboxyl carrier protein"/>
    <property type="match status" value="1"/>
</dbReference>
<evidence type="ECO:0000256" key="9">
    <source>
        <dbReference type="ARBA" id="ARBA00023267"/>
    </source>
</evidence>
<keyword evidence="9 11" id="KW-0092">Biotin</keyword>
<dbReference type="SUPFAM" id="SSF51230">
    <property type="entry name" value="Single hybrid motif"/>
    <property type="match status" value="1"/>
</dbReference>
<feature type="binding site" evidence="13">
    <location>
        <position position="133"/>
    </location>
    <ligand>
        <name>ATP</name>
        <dbReference type="ChEBI" id="CHEBI:30616"/>
    </ligand>
</feature>
<feature type="active site" evidence="12">
    <location>
        <position position="314"/>
    </location>
</feature>
<dbReference type="NCBIfam" id="NF009554">
    <property type="entry name" value="PRK12999.1"/>
    <property type="match status" value="1"/>
</dbReference>
<dbReference type="FunFam" id="3.20.20.70:FF:000033">
    <property type="entry name" value="Pyruvate carboxylase"/>
    <property type="match status" value="1"/>
</dbReference>
<dbReference type="InterPro" id="IPR005479">
    <property type="entry name" value="CPAse_ATP-bd"/>
</dbReference>
<feature type="modified residue" description="N6-carboxylysine" evidence="15">
    <location>
        <position position="731"/>
    </location>
</feature>
<dbReference type="NCBIfam" id="NF006761">
    <property type="entry name" value="PRK09282.1"/>
    <property type="match status" value="1"/>
</dbReference>
<dbReference type="CDD" id="cd06850">
    <property type="entry name" value="biotinyl_domain"/>
    <property type="match status" value="1"/>
</dbReference>
<comment type="pathway">
    <text evidence="2">Carbohydrate biosynthesis; gluconeogenesis.</text>
</comment>
<evidence type="ECO:0000256" key="2">
    <source>
        <dbReference type="ARBA" id="ARBA00004742"/>
    </source>
</evidence>
<evidence type="ECO:0000313" key="21">
    <source>
        <dbReference type="Proteomes" id="UP000318053"/>
    </source>
</evidence>
<dbReference type="Pfam" id="PF00364">
    <property type="entry name" value="Biotin_lipoyl"/>
    <property type="match status" value="1"/>
</dbReference>
<evidence type="ECO:0000256" key="5">
    <source>
        <dbReference type="ARBA" id="ARBA00022598"/>
    </source>
</evidence>
<dbReference type="InterPro" id="IPR011054">
    <property type="entry name" value="Rudment_hybrid_motif"/>
</dbReference>
<dbReference type="RefSeq" id="WP_391564907.1">
    <property type="nucleotide sequence ID" value="NZ_SJPK01000012.1"/>
</dbReference>
<dbReference type="InterPro" id="IPR005482">
    <property type="entry name" value="Biotin_COase_C"/>
</dbReference>
<keyword evidence="8 11" id="KW-0067">ATP-binding</keyword>
<organism evidence="20 21">
    <name type="scientific">Allorhodopirellula solitaria</name>
    <dbReference type="NCBI Taxonomy" id="2527987"/>
    <lineage>
        <taxon>Bacteria</taxon>
        <taxon>Pseudomonadati</taxon>
        <taxon>Planctomycetota</taxon>
        <taxon>Planctomycetia</taxon>
        <taxon>Pirellulales</taxon>
        <taxon>Pirellulaceae</taxon>
        <taxon>Allorhodopirellula</taxon>
    </lineage>
</organism>
<comment type="caution">
    <text evidence="20">The sequence shown here is derived from an EMBL/GenBank/DDBJ whole genome shotgun (WGS) entry which is preliminary data.</text>
</comment>
<evidence type="ECO:0000259" key="16">
    <source>
        <dbReference type="PROSITE" id="PS50968"/>
    </source>
</evidence>
<dbReference type="InterPro" id="IPR011761">
    <property type="entry name" value="ATP-grasp"/>
</dbReference>
<feature type="domain" description="Biotin carboxylation" evidence="18">
    <location>
        <begin position="17"/>
        <end position="475"/>
    </location>
</feature>
<evidence type="ECO:0000256" key="1">
    <source>
        <dbReference type="ARBA" id="ARBA00001953"/>
    </source>
</evidence>
<dbReference type="Proteomes" id="UP000318053">
    <property type="component" value="Unassembled WGS sequence"/>
</dbReference>
<dbReference type="GO" id="GO:0004736">
    <property type="term" value="F:pyruvate carboxylase activity"/>
    <property type="evidence" value="ECO:0007669"/>
    <property type="project" value="UniProtKB-EC"/>
</dbReference>
<feature type="domain" description="ATP-grasp" evidence="17">
    <location>
        <begin position="137"/>
        <end position="339"/>
    </location>
</feature>
<dbReference type="CDD" id="cd07937">
    <property type="entry name" value="DRE_TIM_PC_TC_5S"/>
    <property type="match status" value="1"/>
</dbReference>
<dbReference type="SUPFAM" id="SSF89000">
    <property type="entry name" value="post-HMGL domain-like"/>
    <property type="match status" value="1"/>
</dbReference>
<evidence type="ECO:0000259" key="19">
    <source>
        <dbReference type="PROSITE" id="PS50991"/>
    </source>
</evidence>
<dbReference type="InterPro" id="IPR055268">
    <property type="entry name" value="PCB-like"/>
</dbReference>
<keyword evidence="7 11" id="KW-0547">Nucleotide-binding</keyword>
<feature type="domain" description="Lipoyl-binding" evidence="16">
    <location>
        <begin position="1090"/>
        <end position="1165"/>
    </location>
</feature>
<dbReference type="SUPFAM" id="SSF51246">
    <property type="entry name" value="Rudiment single hybrid motif"/>
    <property type="match status" value="1"/>
</dbReference>
<evidence type="ECO:0000256" key="7">
    <source>
        <dbReference type="ARBA" id="ARBA00022741"/>
    </source>
</evidence>
<dbReference type="Pfam" id="PF02436">
    <property type="entry name" value="PYC_OADA"/>
    <property type="match status" value="1"/>
</dbReference>
<dbReference type="PROSITE" id="PS00866">
    <property type="entry name" value="CPSASE_1"/>
    <property type="match status" value="1"/>
</dbReference>
<dbReference type="Pfam" id="PF02785">
    <property type="entry name" value="Biotin_carb_C"/>
    <property type="match status" value="1"/>
</dbReference>
<dbReference type="InterPro" id="IPR003379">
    <property type="entry name" value="Carboxylase_cons_dom"/>
</dbReference>
<proteinExistence type="predicted"/>
<evidence type="ECO:0000256" key="15">
    <source>
        <dbReference type="PIRSR" id="PIRSR001594-4"/>
    </source>
</evidence>
<comment type="function">
    <text evidence="11">Catalyzes a 2-step reaction, involving the ATP-dependent carboxylation of the covalently attached biotin in the first step and the transfer of the carboxyl group to pyruvate in the second.</text>
</comment>
<dbReference type="SUPFAM" id="SSF52440">
    <property type="entry name" value="PreATP-grasp domain"/>
    <property type="match status" value="1"/>
</dbReference>
<sequence>MMSAPADAVASTDSVRPVRKLLVANRSEIATRVFRSATELGIRTVAIYSHEDRYALHRFKADEAYQIGQPGEPIRSYLNIDAIVDICKQHDVDAVHPGYGFLSENPEFAQALDDAGILFVGPSVRSLRDLGDKTSARSLAEVAGVPVLSGTAGAVSSLDEAEKAAEKLGYPIILKASKGGGGRGMRVVQKPEELAGSLETAQREAKTAFGSDEVFLEKFVQRARHLEVQLLGDRHGNLVHLWERDCSVQRRHQKVVELAPAPNLPPQMRIDLCEAALKIGRAVGGGGGYENAGTVEFLLDVDENKFYFIEVNPRIQVEHTVSEEVTGIDVVRSQILIAQGNPLGSDEVGLGSQEAIRTNGFAMQCRVTTEDPAADFRPDYGRISHYRSAAGLGIRLDAGSAYSGAVVNPFYDSMLVKVTARAPTLAAAASRMDRVLQEFRVRGVKTNIPFLLKLVNHPTFLAGEATTRLIDTTPELFRLPRRRDRATKLLTFLAETIVNGNTLVADRPVAVRTEPAPIPAFPKRPTPPRGTADIFREEGIEGLTRWIGQQKGLLITDTTMRDAHQSLLATRVRSFDMLQIAPAYAHLAPELFSLEMWGGATFDTSMRFLKESPWQRLADLRATVPNILTQMLLRASNAVGYTNYPDNVVRVFVREAVQAGMDIFRVFDALNWEENMRVAMDAVLAEGGICEASICYTGDLQNPSRTKYNLKYYVDLAKKLEAGGAHLLAIKDMAGLLKPAAAVTLMRALREEIGIPIHLHTHDTAGIQASTLLAAAGEGLQIADAALAPMSGGTSQVNLNTLVEALRYTDRESSLDTTALTNLATYWQAAREFYRPFESDVLPATGDLYEHEMPGGQYTNLFQQARALGLADRWSGVCRAYADVNRLFGDIVKVTPTSKAVGDMALFLVANDMSASDVLTSGKQHAYPASVLDLIGGRMGQPPGGFPADVTKTILAGEAPLKDRPGASMPAADMDAAREKAAELTKEKPSDRDAVTYLLYPKVFEEFAAHREKYGDVAPLPTTNFLYGQKPGDEIAVDIEPGKRLIVKYLAVGQPHPDGSRTVFFELNGQPREVAVIDRSLDVQVKAAVQADAQDPTHIAASMPGMVITVAVAEGDKVKAGQKLFVLEAMKMETTINASIDGVVETIHTPPGTQVEAGNLLAIVK</sequence>
<reference evidence="20 21" key="1">
    <citation type="submission" date="2019-02" db="EMBL/GenBank/DDBJ databases">
        <title>Deep-cultivation of Planctomycetes and their phenomic and genomic characterization uncovers novel biology.</title>
        <authorList>
            <person name="Wiegand S."/>
            <person name="Jogler M."/>
            <person name="Boedeker C."/>
            <person name="Pinto D."/>
            <person name="Vollmers J."/>
            <person name="Rivas-Marin E."/>
            <person name="Kohn T."/>
            <person name="Peeters S.H."/>
            <person name="Heuer A."/>
            <person name="Rast P."/>
            <person name="Oberbeckmann S."/>
            <person name="Bunk B."/>
            <person name="Jeske O."/>
            <person name="Meyerdierks A."/>
            <person name="Storesund J.E."/>
            <person name="Kallscheuer N."/>
            <person name="Luecker S."/>
            <person name="Lage O.M."/>
            <person name="Pohl T."/>
            <person name="Merkel B.J."/>
            <person name="Hornburger P."/>
            <person name="Mueller R.-W."/>
            <person name="Bruemmer F."/>
            <person name="Labrenz M."/>
            <person name="Spormann A.M."/>
            <person name="Op Den Camp H."/>
            <person name="Overmann J."/>
            <person name="Amann R."/>
            <person name="Jetten M.S.M."/>
            <person name="Mascher T."/>
            <person name="Medema M.H."/>
            <person name="Devos D.P."/>
            <person name="Kaster A.-K."/>
            <person name="Ovreas L."/>
            <person name="Rohde M."/>
            <person name="Galperin M.Y."/>
            <person name="Jogler C."/>
        </authorList>
    </citation>
    <scope>NUCLEOTIDE SEQUENCE [LARGE SCALE GENOMIC DNA]</scope>
    <source>
        <strain evidence="20 21">CA85</strain>
    </source>
</reference>
<evidence type="ECO:0000256" key="11">
    <source>
        <dbReference type="PIRNR" id="PIRNR001594"/>
    </source>
</evidence>